<dbReference type="SUPFAM" id="SSF46894">
    <property type="entry name" value="C-terminal effector domain of the bipartite response regulators"/>
    <property type="match status" value="1"/>
</dbReference>
<dbReference type="PROSITE" id="PS50043">
    <property type="entry name" value="HTH_LUXR_2"/>
    <property type="match status" value="1"/>
</dbReference>
<dbReference type="AlphaFoldDB" id="A0A445MV14"/>
<gene>
    <name evidence="2" type="ORF">PITCH_A1740038</name>
</gene>
<reference evidence="2" key="1">
    <citation type="submission" date="2018-01" db="EMBL/GenBank/DDBJ databases">
        <authorList>
            <person name="Regsiter A."/>
            <person name="William W."/>
        </authorList>
    </citation>
    <scope>NUCLEOTIDE SEQUENCE</scope>
    <source>
        <strain evidence="2">TRIP AH-1</strain>
    </source>
</reference>
<protein>
    <recommendedName>
        <fullName evidence="1">HTH luxR-type domain-containing protein</fullName>
    </recommendedName>
</protein>
<dbReference type="InterPro" id="IPR000792">
    <property type="entry name" value="Tscrpt_reg_LuxR_C"/>
</dbReference>
<dbReference type="InterPro" id="IPR036388">
    <property type="entry name" value="WH-like_DNA-bd_sf"/>
</dbReference>
<sequence>MRGPPKLFISEKTVENHTGRIFAKLSVRNRFELVRYAAKLGLIDVDLWKG</sequence>
<dbReference type="CDD" id="cd06170">
    <property type="entry name" value="LuxR_C_like"/>
    <property type="match status" value="1"/>
</dbReference>
<dbReference type="Gene3D" id="1.10.10.10">
    <property type="entry name" value="Winged helix-like DNA-binding domain superfamily/Winged helix DNA-binding domain"/>
    <property type="match status" value="1"/>
</dbReference>
<name>A0A445MV14_9BACT</name>
<evidence type="ECO:0000313" key="2">
    <source>
        <dbReference type="EMBL" id="SPD73229.1"/>
    </source>
</evidence>
<organism evidence="2">
    <name type="scientific">uncultured Desulfobacterium sp</name>
    <dbReference type="NCBI Taxonomy" id="201089"/>
    <lineage>
        <taxon>Bacteria</taxon>
        <taxon>Pseudomonadati</taxon>
        <taxon>Thermodesulfobacteriota</taxon>
        <taxon>Desulfobacteria</taxon>
        <taxon>Desulfobacterales</taxon>
        <taxon>Desulfobacteriaceae</taxon>
        <taxon>Desulfobacterium</taxon>
        <taxon>environmental samples</taxon>
    </lineage>
</organism>
<dbReference type="Pfam" id="PF00196">
    <property type="entry name" value="GerE"/>
    <property type="match status" value="1"/>
</dbReference>
<accession>A0A445MV14</accession>
<dbReference type="GO" id="GO:0003677">
    <property type="term" value="F:DNA binding"/>
    <property type="evidence" value="ECO:0007669"/>
    <property type="project" value="InterPro"/>
</dbReference>
<dbReference type="GO" id="GO:0006355">
    <property type="term" value="P:regulation of DNA-templated transcription"/>
    <property type="evidence" value="ECO:0007669"/>
    <property type="project" value="InterPro"/>
</dbReference>
<dbReference type="SMART" id="SM00421">
    <property type="entry name" value="HTH_LUXR"/>
    <property type="match status" value="1"/>
</dbReference>
<proteinExistence type="predicted"/>
<feature type="domain" description="HTH luxR-type" evidence="1">
    <location>
        <begin position="1"/>
        <end position="41"/>
    </location>
</feature>
<evidence type="ECO:0000259" key="1">
    <source>
        <dbReference type="PROSITE" id="PS50043"/>
    </source>
</evidence>
<dbReference type="InterPro" id="IPR016032">
    <property type="entry name" value="Sig_transdc_resp-reg_C-effctor"/>
</dbReference>
<dbReference type="EMBL" id="OJIN01000084">
    <property type="protein sequence ID" value="SPD73229.1"/>
    <property type="molecule type" value="Genomic_DNA"/>
</dbReference>